<gene>
    <name evidence="2" type="ORF">GCM10010412_055710</name>
</gene>
<evidence type="ECO:0000313" key="3">
    <source>
        <dbReference type="Proteomes" id="UP001501666"/>
    </source>
</evidence>
<keyword evidence="1" id="KW-0472">Membrane</keyword>
<comment type="caution">
    <text evidence="2">The sequence shown here is derived from an EMBL/GenBank/DDBJ whole genome shotgun (WGS) entry which is preliminary data.</text>
</comment>
<proteinExistence type="predicted"/>
<protein>
    <submittedName>
        <fullName evidence="2">Uncharacterized protein</fullName>
    </submittedName>
</protein>
<reference evidence="2 3" key="1">
    <citation type="journal article" date="2019" name="Int. J. Syst. Evol. Microbiol.">
        <title>The Global Catalogue of Microorganisms (GCM) 10K type strain sequencing project: providing services to taxonomists for standard genome sequencing and annotation.</title>
        <authorList>
            <consortium name="The Broad Institute Genomics Platform"/>
            <consortium name="The Broad Institute Genome Sequencing Center for Infectious Disease"/>
            <person name="Wu L."/>
            <person name="Ma J."/>
        </authorList>
    </citation>
    <scope>NUCLEOTIDE SEQUENCE [LARGE SCALE GENOMIC DNA]</scope>
    <source>
        <strain evidence="2 3">JCM 6835</strain>
    </source>
</reference>
<accession>A0ABN3SFW7</accession>
<name>A0ABN3SFW7_9ACTN</name>
<organism evidence="2 3">
    <name type="scientific">Nonomuraea recticatena</name>
    <dbReference type="NCBI Taxonomy" id="46178"/>
    <lineage>
        <taxon>Bacteria</taxon>
        <taxon>Bacillati</taxon>
        <taxon>Actinomycetota</taxon>
        <taxon>Actinomycetes</taxon>
        <taxon>Streptosporangiales</taxon>
        <taxon>Streptosporangiaceae</taxon>
        <taxon>Nonomuraea</taxon>
    </lineage>
</organism>
<evidence type="ECO:0000313" key="2">
    <source>
        <dbReference type="EMBL" id="GAA2674546.1"/>
    </source>
</evidence>
<sequence length="149" mass="16036">MKYRALLCWVSAISLSALPHWPLVQVDTEIQICAFLDTEGGYTGRDVLGLGFGAMATLLPLALVVLAVAVRRSSPQRRRILTWMGAGGALATSAYYALSTVAFFEPYCPVGTQGVWLVLPLYGAVAVFVLIAGTPGVEDRSKADTEWRS</sequence>
<dbReference type="Proteomes" id="UP001501666">
    <property type="component" value="Unassembled WGS sequence"/>
</dbReference>
<keyword evidence="1" id="KW-1133">Transmembrane helix</keyword>
<dbReference type="EMBL" id="BAAATE010000016">
    <property type="protein sequence ID" value="GAA2674546.1"/>
    <property type="molecule type" value="Genomic_DNA"/>
</dbReference>
<keyword evidence="3" id="KW-1185">Reference proteome</keyword>
<keyword evidence="1" id="KW-0812">Transmembrane</keyword>
<feature type="transmembrane region" description="Helical" evidence="1">
    <location>
        <begin position="81"/>
        <end position="103"/>
    </location>
</feature>
<feature type="transmembrane region" description="Helical" evidence="1">
    <location>
        <begin position="115"/>
        <end position="133"/>
    </location>
</feature>
<feature type="transmembrane region" description="Helical" evidence="1">
    <location>
        <begin position="50"/>
        <end position="69"/>
    </location>
</feature>
<evidence type="ECO:0000256" key="1">
    <source>
        <dbReference type="SAM" id="Phobius"/>
    </source>
</evidence>